<sequence length="115" mass="12194">MVCWRESAAWGALTELCLNQGSEILRRLLCCLGGAPAAGGGGVPIAPALARERLRPCHLRYSARREAHCGGGTLHSLSARARSNRTPPAGAHYAASVSSHASRIYFTFGKDPPCH</sequence>
<reference evidence="1 2" key="1">
    <citation type="journal article" date="2019" name="Commun. Biol.">
        <title>The bagworm genome reveals a unique fibroin gene that provides high tensile strength.</title>
        <authorList>
            <person name="Kono N."/>
            <person name="Nakamura H."/>
            <person name="Ohtoshi R."/>
            <person name="Tomita M."/>
            <person name="Numata K."/>
            <person name="Arakawa K."/>
        </authorList>
    </citation>
    <scope>NUCLEOTIDE SEQUENCE [LARGE SCALE GENOMIC DNA]</scope>
</reference>
<name>A0A4C1T3W7_EUMVA</name>
<keyword evidence="2" id="KW-1185">Reference proteome</keyword>
<organism evidence="1 2">
    <name type="scientific">Eumeta variegata</name>
    <name type="common">Bagworm moth</name>
    <name type="synonym">Eumeta japonica</name>
    <dbReference type="NCBI Taxonomy" id="151549"/>
    <lineage>
        <taxon>Eukaryota</taxon>
        <taxon>Metazoa</taxon>
        <taxon>Ecdysozoa</taxon>
        <taxon>Arthropoda</taxon>
        <taxon>Hexapoda</taxon>
        <taxon>Insecta</taxon>
        <taxon>Pterygota</taxon>
        <taxon>Neoptera</taxon>
        <taxon>Endopterygota</taxon>
        <taxon>Lepidoptera</taxon>
        <taxon>Glossata</taxon>
        <taxon>Ditrysia</taxon>
        <taxon>Tineoidea</taxon>
        <taxon>Psychidae</taxon>
        <taxon>Oiketicinae</taxon>
        <taxon>Eumeta</taxon>
    </lineage>
</organism>
<evidence type="ECO:0000313" key="2">
    <source>
        <dbReference type="Proteomes" id="UP000299102"/>
    </source>
</evidence>
<dbReference type="Proteomes" id="UP000299102">
    <property type="component" value="Unassembled WGS sequence"/>
</dbReference>
<protein>
    <submittedName>
        <fullName evidence="1">Uncharacterized protein</fullName>
    </submittedName>
</protein>
<dbReference type="AlphaFoldDB" id="A0A4C1T3W7"/>
<evidence type="ECO:0000313" key="1">
    <source>
        <dbReference type="EMBL" id="GBP07961.1"/>
    </source>
</evidence>
<comment type="caution">
    <text evidence="1">The sequence shown here is derived from an EMBL/GenBank/DDBJ whole genome shotgun (WGS) entry which is preliminary data.</text>
</comment>
<dbReference type="OrthoDB" id="7488190at2759"/>
<dbReference type="EMBL" id="BGZK01004262">
    <property type="protein sequence ID" value="GBP07961.1"/>
    <property type="molecule type" value="Genomic_DNA"/>
</dbReference>
<gene>
    <name evidence="1" type="ORF">EVAR_73133_1</name>
</gene>
<accession>A0A4C1T3W7</accession>
<proteinExistence type="predicted"/>